<feature type="domain" description="BTB" evidence="1">
    <location>
        <begin position="41"/>
        <end position="84"/>
    </location>
</feature>
<evidence type="ECO:0000313" key="2">
    <source>
        <dbReference type="EMBL" id="WAR01933.1"/>
    </source>
</evidence>
<dbReference type="PANTHER" id="PTHR45774">
    <property type="entry name" value="BTB/POZ DOMAIN-CONTAINING"/>
    <property type="match status" value="1"/>
</dbReference>
<name>A0ABY7DW33_MYAAR</name>
<dbReference type="Pfam" id="PF00651">
    <property type="entry name" value="BTB"/>
    <property type="match status" value="1"/>
</dbReference>
<evidence type="ECO:0000259" key="1">
    <source>
        <dbReference type="PROSITE" id="PS50097"/>
    </source>
</evidence>
<dbReference type="InterPro" id="IPR000210">
    <property type="entry name" value="BTB/POZ_dom"/>
</dbReference>
<dbReference type="PANTHER" id="PTHR45774:SF3">
    <property type="entry name" value="BTB (POZ) DOMAIN-CONTAINING 2B-RELATED"/>
    <property type="match status" value="1"/>
</dbReference>
<dbReference type="SUPFAM" id="SSF54695">
    <property type="entry name" value="POZ domain"/>
    <property type="match status" value="1"/>
</dbReference>
<organism evidence="2 3">
    <name type="scientific">Mya arenaria</name>
    <name type="common">Soft-shell clam</name>
    <dbReference type="NCBI Taxonomy" id="6604"/>
    <lineage>
        <taxon>Eukaryota</taxon>
        <taxon>Metazoa</taxon>
        <taxon>Spiralia</taxon>
        <taxon>Lophotrochozoa</taxon>
        <taxon>Mollusca</taxon>
        <taxon>Bivalvia</taxon>
        <taxon>Autobranchia</taxon>
        <taxon>Heteroconchia</taxon>
        <taxon>Euheterodonta</taxon>
        <taxon>Imparidentia</taxon>
        <taxon>Neoheterodontei</taxon>
        <taxon>Myida</taxon>
        <taxon>Myoidea</taxon>
        <taxon>Myidae</taxon>
        <taxon>Mya</taxon>
    </lineage>
</organism>
<keyword evidence="3" id="KW-1185">Reference proteome</keyword>
<protein>
    <submittedName>
        <fullName evidence="2">BTBD2-like protein</fullName>
    </submittedName>
</protein>
<dbReference type="InterPro" id="IPR011333">
    <property type="entry name" value="SKP1/BTB/POZ_sf"/>
</dbReference>
<dbReference type="EMBL" id="CP111015">
    <property type="protein sequence ID" value="WAR01933.1"/>
    <property type="molecule type" value="Genomic_DNA"/>
</dbReference>
<proteinExistence type="predicted"/>
<dbReference type="Proteomes" id="UP001164746">
    <property type="component" value="Chromosome 4"/>
</dbReference>
<dbReference type="PROSITE" id="PS50097">
    <property type="entry name" value="BTB"/>
    <property type="match status" value="1"/>
</dbReference>
<reference evidence="2" key="1">
    <citation type="submission" date="2022-11" db="EMBL/GenBank/DDBJ databases">
        <title>Centuries of genome instability and evolution in soft-shell clam transmissible cancer (bioRxiv).</title>
        <authorList>
            <person name="Hart S.F.M."/>
            <person name="Yonemitsu M.A."/>
            <person name="Giersch R.M."/>
            <person name="Beal B.F."/>
            <person name="Arriagada G."/>
            <person name="Davis B.W."/>
            <person name="Ostrander E.A."/>
            <person name="Goff S.P."/>
            <person name="Metzger M.J."/>
        </authorList>
    </citation>
    <scope>NUCLEOTIDE SEQUENCE</scope>
    <source>
        <strain evidence="2">MELC-2E11</strain>
        <tissue evidence="2">Siphon/mantle</tissue>
    </source>
</reference>
<sequence>MSESWQNSESFAVTNAHMLDAEVLCDVTILVGEEKQEMNRSPVFYTMFCGSLPETGVVEIPDVEASVLRQVVRFVYSGETQVMPESVMALLNAAKKYDIKPLTDRCKSFLEKDLNIRTK</sequence>
<evidence type="ECO:0000313" key="3">
    <source>
        <dbReference type="Proteomes" id="UP001164746"/>
    </source>
</evidence>
<dbReference type="SMART" id="SM00225">
    <property type="entry name" value="BTB"/>
    <property type="match status" value="1"/>
</dbReference>
<gene>
    <name evidence="2" type="ORF">MAR_008491</name>
</gene>
<dbReference type="Gene3D" id="3.30.710.10">
    <property type="entry name" value="Potassium Channel Kv1.1, Chain A"/>
    <property type="match status" value="1"/>
</dbReference>
<accession>A0ABY7DW33</accession>